<evidence type="ECO:0000256" key="1">
    <source>
        <dbReference type="SAM" id="SignalP"/>
    </source>
</evidence>
<evidence type="ECO:0000259" key="2">
    <source>
        <dbReference type="Pfam" id="PF00496"/>
    </source>
</evidence>
<dbReference type="RefSeq" id="WP_045279491.1">
    <property type="nucleotide sequence ID" value="NZ_JYIW01000025.1"/>
</dbReference>
<dbReference type="GO" id="GO:1904680">
    <property type="term" value="F:peptide transmembrane transporter activity"/>
    <property type="evidence" value="ECO:0007669"/>
    <property type="project" value="TreeGrafter"/>
</dbReference>
<dbReference type="GO" id="GO:0042597">
    <property type="term" value="C:periplasmic space"/>
    <property type="evidence" value="ECO:0007669"/>
    <property type="project" value="UniProtKB-ARBA"/>
</dbReference>
<dbReference type="PANTHER" id="PTHR30290:SF83">
    <property type="entry name" value="ABC TRANSPORTER SUBSTRATE-BINDING PROTEIN"/>
    <property type="match status" value="1"/>
</dbReference>
<dbReference type="InterPro" id="IPR030678">
    <property type="entry name" value="Peptide/Ni-bd"/>
</dbReference>
<dbReference type="Gene3D" id="3.10.105.10">
    <property type="entry name" value="Dipeptide-binding Protein, Domain 3"/>
    <property type="match status" value="1"/>
</dbReference>
<dbReference type="Gene3D" id="3.40.190.10">
    <property type="entry name" value="Periplasmic binding protein-like II"/>
    <property type="match status" value="1"/>
</dbReference>
<feature type="signal peptide" evidence="1">
    <location>
        <begin position="1"/>
        <end position="20"/>
    </location>
</feature>
<dbReference type="AlphaFoldDB" id="A0A0F0L8L6"/>
<name>A0A0F0L8L6_9MICO</name>
<evidence type="ECO:0000313" key="3">
    <source>
        <dbReference type="EMBL" id="KJL28645.1"/>
    </source>
</evidence>
<dbReference type="InterPro" id="IPR000914">
    <property type="entry name" value="SBP_5_dom"/>
</dbReference>
<dbReference type="GO" id="GO:0043190">
    <property type="term" value="C:ATP-binding cassette (ABC) transporter complex"/>
    <property type="evidence" value="ECO:0007669"/>
    <property type="project" value="InterPro"/>
</dbReference>
<accession>A0A0F0L8L6</accession>
<dbReference type="SUPFAM" id="SSF53850">
    <property type="entry name" value="Periplasmic binding protein-like II"/>
    <property type="match status" value="1"/>
</dbReference>
<organism evidence="3 4">
    <name type="scientific">Microbacterium oxydans</name>
    <dbReference type="NCBI Taxonomy" id="82380"/>
    <lineage>
        <taxon>Bacteria</taxon>
        <taxon>Bacillati</taxon>
        <taxon>Actinomycetota</taxon>
        <taxon>Actinomycetes</taxon>
        <taxon>Micrococcales</taxon>
        <taxon>Microbacteriaceae</taxon>
        <taxon>Microbacterium</taxon>
    </lineage>
</organism>
<protein>
    <submittedName>
        <fullName evidence="3">Periplasmic oligopeptide-binding protein</fullName>
    </submittedName>
</protein>
<dbReference type="CDD" id="cd00995">
    <property type="entry name" value="PBP2_NikA_DppA_OppA_like"/>
    <property type="match status" value="1"/>
</dbReference>
<dbReference type="GO" id="GO:0015833">
    <property type="term" value="P:peptide transport"/>
    <property type="evidence" value="ECO:0007669"/>
    <property type="project" value="TreeGrafter"/>
</dbReference>
<dbReference type="PIRSF" id="PIRSF002741">
    <property type="entry name" value="MppA"/>
    <property type="match status" value="1"/>
</dbReference>
<feature type="domain" description="Solute-binding protein family 5" evidence="2">
    <location>
        <begin position="81"/>
        <end position="446"/>
    </location>
</feature>
<dbReference type="PANTHER" id="PTHR30290">
    <property type="entry name" value="PERIPLASMIC BINDING COMPONENT OF ABC TRANSPORTER"/>
    <property type="match status" value="1"/>
</dbReference>
<keyword evidence="1" id="KW-0732">Signal</keyword>
<dbReference type="PATRIC" id="fig|82380.11.peg.2156"/>
<dbReference type="Proteomes" id="UP000033640">
    <property type="component" value="Unassembled WGS sequence"/>
</dbReference>
<dbReference type="OrthoDB" id="9046151at2"/>
<feature type="chain" id="PRO_5038871687" evidence="1">
    <location>
        <begin position="21"/>
        <end position="532"/>
    </location>
</feature>
<dbReference type="InterPro" id="IPR039424">
    <property type="entry name" value="SBP_5"/>
</dbReference>
<reference evidence="3 4" key="1">
    <citation type="submission" date="2015-02" db="EMBL/GenBank/DDBJ databases">
        <title>Draft genome sequences of ten Microbacterium spp. with emphasis on heavy metal contaminated environments.</title>
        <authorList>
            <person name="Corretto E."/>
        </authorList>
    </citation>
    <scope>NUCLEOTIDE SEQUENCE [LARGE SCALE GENOMIC DNA]</scope>
    <source>
        <strain evidence="3 4">BEL4b</strain>
    </source>
</reference>
<proteinExistence type="predicted"/>
<dbReference type="Gene3D" id="3.90.76.10">
    <property type="entry name" value="Dipeptide-binding Protein, Domain 1"/>
    <property type="match status" value="1"/>
</dbReference>
<gene>
    <name evidence="3" type="primary">oppA_4</name>
    <name evidence="3" type="ORF">RS83_02118</name>
</gene>
<dbReference type="PROSITE" id="PS51257">
    <property type="entry name" value="PROKAR_LIPOPROTEIN"/>
    <property type="match status" value="1"/>
</dbReference>
<dbReference type="EMBL" id="JYIW01000025">
    <property type="protein sequence ID" value="KJL28645.1"/>
    <property type="molecule type" value="Genomic_DNA"/>
</dbReference>
<evidence type="ECO:0000313" key="4">
    <source>
        <dbReference type="Proteomes" id="UP000033640"/>
    </source>
</evidence>
<dbReference type="Pfam" id="PF00496">
    <property type="entry name" value="SBP_bac_5"/>
    <property type="match status" value="1"/>
</dbReference>
<comment type="caution">
    <text evidence="3">The sequence shown here is derived from an EMBL/GenBank/DDBJ whole genome shotgun (WGS) entry which is preliminary data.</text>
</comment>
<sequence>MKHSHLAVPALLAAAALVLSGCSGSTGTPSDGGDGSSAITVAVTDPALIIPGRQTVAYDINMAVWAPLTFVGSDGDIEYIAAESIDTEDSQTYTITLRDGWTFQDGTPVTAQDYVDSWNAVAYGPNAFENSGQLAKITGYADVTSETPATAMSGLAVVDDLTFTVTLIGPDSQFPMQVSQAQTAMYPMPASALEDFDAYNTHPIGNGAFEFTEDYQEGEPITLTAYADYKGEKPTVDEITFVPYTDTSTAYNDVLAGNLDVASLPASKMTQADSDFGADNVYSFEAPGISFLGIPLSDPRYQDIRVRQAISMAIDRATINDVIYGGLYAPATAFTPDIEPGTPVGICGEYCEYDPDAAKALLTEAGGFDGTIEIYYPGGVGLDDFYAAIANSIRQALGVESIATPSADWAEFYENRLKGATPGPYFSRWGALYPSQQATLRAMFIENGGCAGCVGEYDAQVATLMDAADAALSDDEVAATYTAVQERLMETFPVPPLFNESYAYVTSKRVATLNTSAAGNPNYSMTVLAGNE</sequence>